<feature type="domain" description="CBS" evidence="3">
    <location>
        <begin position="17"/>
        <end position="75"/>
    </location>
</feature>
<dbReference type="PANTHER" id="PTHR43080">
    <property type="entry name" value="CBS DOMAIN-CONTAINING PROTEIN CBSX3, MITOCHONDRIAL"/>
    <property type="match status" value="1"/>
</dbReference>
<dbReference type="Pfam" id="PF00571">
    <property type="entry name" value="CBS"/>
    <property type="match status" value="2"/>
</dbReference>
<dbReference type="PANTHER" id="PTHR43080:SF26">
    <property type="entry name" value="REGULATORY PROTEIN"/>
    <property type="match status" value="1"/>
</dbReference>
<evidence type="ECO:0000259" key="3">
    <source>
        <dbReference type="PROSITE" id="PS51371"/>
    </source>
</evidence>
<dbReference type="EMBL" id="MHFR01000004">
    <property type="protein sequence ID" value="OGW99514.1"/>
    <property type="molecule type" value="Genomic_DNA"/>
</dbReference>
<dbReference type="PROSITE" id="PS51371">
    <property type="entry name" value="CBS"/>
    <property type="match status" value="2"/>
</dbReference>
<proteinExistence type="predicted"/>
<evidence type="ECO:0000256" key="2">
    <source>
        <dbReference type="PROSITE-ProRule" id="PRU00703"/>
    </source>
</evidence>
<dbReference type="InterPro" id="IPR046342">
    <property type="entry name" value="CBS_dom_sf"/>
</dbReference>
<feature type="domain" description="CBS" evidence="3">
    <location>
        <begin position="113"/>
        <end position="168"/>
    </location>
</feature>
<sequence>MKMEQKKLAQILAKDVMKTGVITVPSNTNVLDLIKLFQTQLISGAPVVDPGGKIVGVVSATDIIRSNMLKKEEEESVSPYFKIEDIEDNNTSFKAVEASQFKNAETQTVEEIMTPWTLSVNENTPVIQVAQMMVKHRVHRVLVVGAKEQVLGIITAMDMTELVAKTGN</sequence>
<gene>
    <name evidence="4" type="ORF">A3G33_07840</name>
</gene>
<protein>
    <recommendedName>
        <fullName evidence="3">CBS domain-containing protein</fullName>
    </recommendedName>
</protein>
<organism evidence="4 5">
    <name type="scientific">Candidatus Danuiimicrobium aquiferis</name>
    <dbReference type="NCBI Taxonomy" id="1801832"/>
    <lineage>
        <taxon>Bacteria</taxon>
        <taxon>Pseudomonadati</taxon>
        <taxon>Candidatus Omnitrophota</taxon>
        <taxon>Candidatus Danuiimicrobium</taxon>
    </lineage>
</organism>
<evidence type="ECO:0000313" key="5">
    <source>
        <dbReference type="Proteomes" id="UP000178187"/>
    </source>
</evidence>
<name>A0A1G1L308_9BACT</name>
<evidence type="ECO:0000256" key="1">
    <source>
        <dbReference type="ARBA" id="ARBA00023122"/>
    </source>
</evidence>
<accession>A0A1G1L308</accession>
<dbReference type="AlphaFoldDB" id="A0A1G1L308"/>
<keyword evidence="1 2" id="KW-0129">CBS domain</keyword>
<dbReference type="SMART" id="SM00116">
    <property type="entry name" value="CBS"/>
    <property type="match status" value="2"/>
</dbReference>
<evidence type="ECO:0000313" key="4">
    <source>
        <dbReference type="EMBL" id="OGW99514.1"/>
    </source>
</evidence>
<dbReference type="InterPro" id="IPR051257">
    <property type="entry name" value="Diverse_CBS-Domain"/>
</dbReference>
<reference evidence="4 5" key="1">
    <citation type="journal article" date="2016" name="Nat. Commun.">
        <title>Thousands of microbial genomes shed light on interconnected biogeochemical processes in an aquifer system.</title>
        <authorList>
            <person name="Anantharaman K."/>
            <person name="Brown C.T."/>
            <person name="Hug L.A."/>
            <person name="Sharon I."/>
            <person name="Castelle C.J."/>
            <person name="Probst A.J."/>
            <person name="Thomas B.C."/>
            <person name="Singh A."/>
            <person name="Wilkins M.J."/>
            <person name="Karaoz U."/>
            <person name="Brodie E.L."/>
            <person name="Williams K.H."/>
            <person name="Hubbard S.S."/>
            <person name="Banfield J.F."/>
        </authorList>
    </citation>
    <scope>NUCLEOTIDE SEQUENCE [LARGE SCALE GENOMIC DNA]</scope>
</reference>
<dbReference type="Gene3D" id="3.10.580.10">
    <property type="entry name" value="CBS-domain"/>
    <property type="match status" value="1"/>
</dbReference>
<dbReference type="SUPFAM" id="SSF54631">
    <property type="entry name" value="CBS-domain pair"/>
    <property type="match status" value="1"/>
</dbReference>
<dbReference type="Proteomes" id="UP000178187">
    <property type="component" value="Unassembled WGS sequence"/>
</dbReference>
<comment type="caution">
    <text evidence="4">The sequence shown here is derived from an EMBL/GenBank/DDBJ whole genome shotgun (WGS) entry which is preliminary data.</text>
</comment>
<dbReference type="InterPro" id="IPR000644">
    <property type="entry name" value="CBS_dom"/>
</dbReference>